<protein>
    <submittedName>
        <fullName evidence="2">Uncharacterized protein</fullName>
    </submittedName>
</protein>
<proteinExistence type="predicted"/>
<keyword evidence="1" id="KW-1133">Transmembrane helix</keyword>
<comment type="caution">
    <text evidence="2">The sequence shown here is derived from an EMBL/GenBank/DDBJ whole genome shotgun (WGS) entry which is preliminary data.</text>
</comment>
<organism evidence="2 3">
    <name type="scientific">Escallonia herrerae</name>
    <dbReference type="NCBI Taxonomy" id="1293975"/>
    <lineage>
        <taxon>Eukaryota</taxon>
        <taxon>Viridiplantae</taxon>
        <taxon>Streptophyta</taxon>
        <taxon>Embryophyta</taxon>
        <taxon>Tracheophyta</taxon>
        <taxon>Spermatophyta</taxon>
        <taxon>Magnoliopsida</taxon>
        <taxon>eudicotyledons</taxon>
        <taxon>Gunneridae</taxon>
        <taxon>Pentapetalae</taxon>
        <taxon>asterids</taxon>
        <taxon>campanulids</taxon>
        <taxon>Escalloniales</taxon>
        <taxon>Escalloniaceae</taxon>
        <taxon>Escallonia</taxon>
    </lineage>
</organism>
<name>A0AA88VAM7_9ASTE</name>
<feature type="transmembrane region" description="Helical" evidence="1">
    <location>
        <begin position="115"/>
        <end position="133"/>
    </location>
</feature>
<evidence type="ECO:0000256" key="1">
    <source>
        <dbReference type="SAM" id="Phobius"/>
    </source>
</evidence>
<keyword evidence="3" id="KW-1185">Reference proteome</keyword>
<accession>A0AA88VAM7</accession>
<keyword evidence="1" id="KW-0472">Membrane</keyword>
<keyword evidence="1" id="KW-0812">Transmembrane</keyword>
<reference evidence="2" key="1">
    <citation type="submission" date="2022-12" db="EMBL/GenBank/DDBJ databases">
        <title>Draft genome assemblies for two species of Escallonia (Escalloniales).</title>
        <authorList>
            <person name="Chanderbali A."/>
            <person name="Dervinis C."/>
            <person name="Anghel I."/>
            <person name="Soltis D."/>
            <person name="Soltis P."/>
            <person name="Zapata F."/>
        </authorList>
    </citation>
    <scope>NUCLEOTIDE SEQUENCE</scope>
    <source>
        <strain evidence="2">UCBG64.0493</strain>
        <tissue evidence="2">Leaf</tissue>
    </source>
</reference>
<dbReference type="Proteomes" id="UP001188597">
    <property type="component" value="Unassembled WGS sequence"/>
</dbReference>
<dbReference type="EMBL" id="JAVXUP010002405">
    <property type="protein sequence ID" value="KAK3003519.1"/>
    <property type="molecule type" value="Genomic_DNA"/>
</dbReference>
<evidence type="ECO:0000313" key="3">
    <source>
        <dbReference type="Proteomes" id="UP001188597"/>
    </source>
</evidence>
<dbReference type="PANTHER" id="PTHR10556">
    <property type="entry name" value="3-OXO-5-ALPHA-STEROID 4-DEHYDROGENASE"/>
    <property type="match status" value="1"/>
</dbReference>
<dbReference type="InterPro" id="IPR039357">
    <property type="entry name" value="SRD5A/TECR"/>
</dbReference>
<feature type="transmembrane region" description="Helical" evidence="1">
    <location>
        <begin position="69"/>
        <end position="95"/>
    </location>
</feature>
<dbReference type="PANTHER" id="PTHR10556:SF35">
    <property type="entry name" value="3-OXO-5-ALPHA-STEROID 4-DEHYDROGENASE FAMILY PROTEIN"/>
    <property type="match status" value="1"/>
</dbReference>
<evidence type="ECO:0000313" key="2">
    <source>
        <dbReference type="EMBL" id="KAK3003519.1"/>
    </source>
</evidence>
<gene>
    <name evidence="2" type="ORF">RJ639_018194</name>
</gene>
<dbReference type="AlphaFoldDB" id="A0AA88VAM7"/>
<sequence>MVMSTLLGLVYPPPPSLFVTAMSVISAGCITGQCGYSKFWHVVASQSLSTGTAHQQQKQIKLSGRTGMLILYTPAFLVEGIRFTLLTSALTIHFFKRVFEVLFVHKYSGSMALDTAIIIGLSYFLSTATMIYAQYLSRGFSDLPIDLK</sequence>
<dbReference type="GO" id="GO:0016491">
    <property type="term" value="F:oxidoreductase activity"/>
    <property type="evidence" value="ECO:0007669"/>
    <property type="project" value="TreeGrafter"/>
</dbReference>